<dbReference type="EMBL" id="JAUKUA010000006">
    <property type="protein sequence ID" value="KAK0707754.1"/>
    <property type="molecule type" value="Genomic_DNA"/>
</dbReference>
<dbReference type="AlphaFoldDB" id="A0AA40A2A6"/>
<keyword evidence="2" id="KW-1185">Reference proteome</keyword>
<name>A0AA40A2A6_9PEZI</name>
<dbReference type="Proteomes" id="UP001172102">
    <property type="component" value="Unassembled WGS sequence"/>
</dbReference>
<organism evidence="1 2">
    <name type="scientific">Lasiosphaeris hirsuta</name>
    <dbReference type="NCBI Taxonomy" id="260670"/>
    <lineage>
        <taxon>Eukaryota</taxon>
        <taxon>Fungi</taxon>
        <taxon>Dikarya</taxon>
        <taxon>Ascomycota</taxon>
        <taxon>Pezizomycotina</taxon>
        <taxon>Sordariomycetes</taxon>
        <taxon>Sordariomycetidae</taxon>
        <taxon>Sordariales</taxon>
        <taxon>Lasiosphaeriaceae</taxon>
        <taxon>Lasiosphaeris</taxon>
    </lineage>
</organism>
<dbReference type="PANTHER" id="PTHR10622">
    <property type="entry name" value="HET DOMAIN-CONTAINING PROTEIN"/>
    <property type="match status" value="1"/>
</dbReference>
<sequence>MRLISTRTLQFHEFFESMAPPYAILSHTWEDEVSLRDMTDPSMRDALGN</sequence>
<dbReference type="PANTHER" id="PTHR10622:SF10">
    <property type="entry name" value="HET DOMAIN-CONTAINING PROTEIN"/>
    <property type="match status" value="1"/>
</dbReference>
<evidence type="ECO:0000313" key="1">
    <source>
        <dbReference type="EMBL" id="KAK0707754.1"/>
    </source>
</evidence>
<accession>A0AA40A2A6</accession>
<reference evidence="1" key="1">
    <citation type="submission" date="2023-06" db="EMBL/GenBank/DDBJ databases">
        <title>Genome-scale phylogeny and comparative genomics of the fungal order Sordariales.</title>
        <authorList>
            <consortium name="Lawrence Berkeley National Laboratory"/>
            <person name="Hensen N."/>
            <person name="Bonometti L."/>
            <person name="Westerberg I."/>
            <person name="Brannstrom I.O."/>
            <person name="Guillou S."/>
            <person name="Cros-Aarteil S."/>
            <person name="Calhoun S."/>
            <person name="Haridas S."/>
            <person name="Kuo A."/>
            <person name="Mondo S."/>
            <person name="Pangilinan J."/>
            <person name="Riley R."/>
            <person name="Labutti K."/>
            <person name="Andreopoulos B."/>
            <person name="Lipzen A."/>
            <person name="Chen C."/>
            <person name="Yanf M."/>
            <person name="Daum C."/>
            <person name="Ng V."/>
            <person name="Clum A."/>
            <person name="Steindorff A."/>
            <person name="Ohm R."/>
            <person name="Martin F."/>
            <person name="Silar P."/>
            <person name="Natvig D."/>
            <person name="Lalanne C."/>
            <person name="Gautier V."/>
            <person name="Ament-Velasquez S.L."/>
            <person name="Kruys A."/>
            <person name="Hutchinson M.I."/>
            <person name="Powell A.J."/>
            <person name="Barry K."/>
            <person name="Miller A.N."/>
            <person name="Grigoriev I.V."/>
            <person name="Debuchy R."/>
            <person name="Gladieux P."/>
            <person name="Thoren M.H."/>
            <person name="Johannesson H."/>
        </authorList>
    </citation>
    <scope>NUCLEOTIDE SEQUENCE</scope>
    <source>
        <strain evidence="1">SMH4607-1</strain>
    </source>
</reference>
<evidence type="ECO:0000313" key="2">
    <source>
        <dbReference type="Proteomes" id="UP001172102"/>
    </source>
</evidence>
<protein>
    <submittedName>
        <fullName evidence="1">Uncharacterized protein</fullName>
    </submittedName>
</protein>
<comment type="caution">
    <text evidence="1">The sequence shown here is derived from an EMBL/GenBank/DDBJ whole genome shotgun (WGS) entry which is preliminary data.</text>
</comment>
<proteinExistence type="predicted"/>
<gene>
    <name evidence="1" type="ORF">B0H67DRAFT_647901</name>
</gene>